<gene>
    <name evidence="1" type="ORF">QR721_10155</name>
</gene>
<dbReference type="EMBL" id="CP129113">
    <property type="protein sequence ID" value="WLV23993.1"/>
    <property type="molecule type" value="Genomic_DNA"/>
</dbReference>
<evidence type="ECO:0000313" key="1">
    <source>
        <dbReference type="EMBL" id="WLV23993.1"/>
    </source>
</evidence>
<dbReference type="RefSeq" id="WP_348026573.1">
    <property type="nucleotide sequence ID" value="NZ_CP129113.1"/>
</dbReference>
<proteinExistence type="predicted"/>
<organism evidence="1 2">
    <name type="scientific">Aciduricibacillus chroicocephali</name>
    <dbReference type="NCBI Taxonomy" id="3054939"/>
    <lineage>
        <taxon>Bacteria</taxon>
        <taxon>Bacillati</taxon>
        <taxon>Bacillota</taxon>
        <taxon>Bacilli</taxon>
        <taxon>Bacillales</taxon>
        <taxon>Bacillaceae</taxon>
        <taxon>Aciduricibacillus</taxon>
    </lineage>
</organism>
<name>A0ABY9KT54_9BACI</name>
<sequence length="52" mass="6000">MKEREKIKTLMEKLINETENSRIDTSEELIQALVKGLDFIKGGELQAQPVRK</sequence>
<reference evidence="1" key="1">
    <citation type="submission" date="2023-06" db="EMBL/GenBank/DDBJ databases">
        <title>A Treasure from Seagulls: Isolation and Description of Aciduricobacillus qingdaonensis gen. nov., sp. nov., a Rare Obligately Uric Acid-utilizing Member in the Family Bacillaceae.</title>
        <authorList>
            <person name="Liu W."/>
            <person name="Wang B."/>
        </authorList>
    </citation>
    <scope>NUCLEOTIDE SEQUENCE</scope>
    <source>
        <strain evidence="1">44XB</strain>
    </source>
</reference>
<protein>
    <submittedName>
        <fullName evidence="1">Uncharacterized protein</fullName>
    </submittedName>
</protein>
<evidence type="ECO:0000313" key="2">
    <source>
        <dbReference type="Proteomes" id="UP001180087"/>
    </source>
</evidence>
<keyword evidence="2" id="KW-1185">Reference proteome</keyword>
<dbReference type="Proteomes" id="UP001180087">
    <property type="component" value="Chromosome"/>
</dbReference>
<accession>A0ABY9KT54</accession>